<dbReference type="EMBL" id="JACXVP010000002">
    <property type="protein sequence ID" value="KAG5620325.1"/>
    <property type="molecule type" value="Genomic_DNA"/>
</dbReference>
<keyword evidence="2" id="KW-1185">Reference proteome</keyword>
<reference evidence="1 2" key="1">
    <citation type="submission" date="2020-09" db="EMBL/GenBank/DDBJ databases">
        <title>De no assembly of potato wild relative species, Solanum commersonii.</title>
        <authorList>
            <person name="Cho K."/>
        </authorList>
    </citation>
    <scope>NUCLEOTIDE SEQUENCE [LARGE SCALE GENOMIC DNA]</scope>
    <source>
        <strain evidence="1">LZ3.2</strain>
        <tissue evidence="1">Leaf</tissue>
    </source>
</reference>
<sequence length="101" mass="11487">MDKGRKIEDEVAEENGQEAGKYTRREQLRIAELKPACRKRILLISGVCVSSASWRGYFCAQITAREQVGDANLDARILSRVLFQTINSPAVLIYHYPVFEK</sequence>
<evidence type="ECO:0000313" key="1">
    <source>
        <dbReference type="EMBL" id="KAG5620325.1"/>
    </source>
</evidence>
<organism evidence="1 2">
    <name type="scientific">Solanum commersonii</name>
    <name type="common">Commerson's wild potato</name>
    <name type="synonym">Commerson's nightshade</name>
    <dbReference type="NCBI Taxonomy" id="4109"/>
    <lineage>
        <taxon>Eukaryota</taxon>
        <taxon>Viridiplantae</taxon>
        <taxon>Streptophyta</taxon>
        <taxon>Embryophyta</taxon>
        <taxon>Tracheophyta</taxon>
        <taxon>Spermatophyta</taxon>
        <taxon>Magnoliopsida</taxon>
        <taxon>eudicotyledons</taxon>
        <taxon>Gunneridae</taxon>
        <taxon>Pentapetalae</taxon>
        <taxon>asterids</taxon>
        <taxon>lamiids</taxon>
        <taxon>Solanales</taxon>
        <taxon>Solanaceae</taxon>
        <taxon>Solanoideae</taxon>
        <taxon>Solaneae</taxon>
        <taxon>Solanum</taxon>
    </lineage>
</organism>
<protein>
    <submittedName>
        <fullName evidence="1">Uncharacterized protein</fullName>
    </submittedName>
</protein>
<dbReference type="OrthoDB" id="1324644at2759"/>
<evidence type="ECO:0000313" key="2">
    <source>
        <dbReference type="Proteomes" id="UP000824120"/>
    </source>
</evidence>
<dbReference type="AlphaFoldDB" id="A0A9J6A6W7"/>
<gene>
    <name evidence="1" type="ORF">H5410_005543</name>
</gene>
<dbReference type="Proteomes" id="UP000824120">
    <property type="component" value="Chromosome 2"/>
</dbReference>
<name>A0A9J6A6W7_SOLCO</name>
<comment type="caution">
    <text evidence="1">The sequence shown here is derived from an EMBL/GenBank/DDBJ whole genome shotgun (WGS) entry which is preliminary data.</text>
</comment>
<accession>A0A9J6A6W7</accession>
<proteinExistence type="predicted"/>